<evidence type="ECO:0000256" key="4">
    <source>
        <dbReference type="ARBA" id="ARBA00022839"/>
    </source>
</evidence>
<dbReference type="Proteomes" id="UP000033483">
    <property type="component" value="Unassembled WGS sequence"/>
</dbReference>
<evidence type="ECO:0000313" key="7">
    <source>
        <dbReference type="EMBL" id="KKA29188.1"/>
    </source>
</evidence>
<dbReference type="GO" id="GO:0003676">
    <property type="term" value="F:nucleic acid binding"/>
    <property type="evidence" value="ECO:0007669"/>
    <property type="project" value="InterPro"/>
</dbReference>
<dbReference type="AlphaFoldDB" id="A0A0F4ZH43"/>
<feature type="compositionally biased region" description="Polar residues" evidence="5">
    <location>
        <begin position="235"/>
        <end position="247"/>
    </location>
</feature>
<dbReference type="InterPro" id="IPR047021">
    <property type="entry name" value="REXO1/3/4-like"/>
</dbReference>
<dbReference type="GO" id="GO:0005634">
    <property type="term" value="C:nucleus"/>
    <property type="evidence" value="ECO:0007669"/>
    <property type="project" value="TreeGrafter"/>
</dbReference>
<dbReference type="EMBL" id="LAEV01000946">
    <property type="protein sequence ID" value="KKA29188.1"/>
    <property type="molecule type" value="Genomic_DNA"/>
</dbReference>
<accession>A0A0F4ZH43</accession>
<keyword evidence="3" id="KW-0378">Hydrolase</keyword>
<sequence>MSLLNLKHIPCPAGSGCTAFKCLFRHDDAAPALPDTPHISTSPLPTNKRAASPSTSCTSLPKSSASASSSSSSLSSFFSSSTVSSTGKKLPPPQKHKRPANPPVPGASLTPSPSAHSKPSSDRPPAPPRPKKGVILTPTKVLVDPIGFSGRLKVIQLIHAEFVRLDDLLRAAHPDRTDLFLSQEEADKMALNVEAAVAAGPTAVYRNIAAGRLSMYKKMKLDAWVKERDTAKNPPKNNASGSSPKVINTGLTPDQEAFIAGLMLTPIKNLAKHGYVSVAPSEIQIAQAEKAVAMSRGWEKCHRCEKRFQVFPTRRIEDGALTSGGSCTHHPGRLYTPESPSNVGGRSRVRVERKYRCCHQAVGDNAGCTTSAHHVFRTTDPPRLAQVLQFVKTPENSTPATDAKVVCFDCEMCYTVYGLELVRLTATAWPSGDNILDVLVRPQGTILDLNSQYSGVYPEHLANAKMWTGFEDPIPAPAPGEKTVVRSGELKIVSSPAAARDLLFSLITPETILIGHGLENDLNITRIIHPKLIDTVLLFPHRAGLPVRHGLKALALAHLNRQIQVDDGSGQGHDSAEDARTAGELVRLKVQEKWQSMKANGWKLVDGKFVAPA</sequence>
<dbReference type="PANTHER" id="PTHR12801:SF112">
    <property type="entry name" value="RNA EXONUCLEASE 3"/>
    <property type="match status" value="1"/>
</dbReference>
<dbReference type="InterPro" id="IPR013520">
    <property type="entry name" value="Ribonucl_H"/>
</dbReference>
<keyword evidence="8" id="KW-1185">Reference proteome</keyword>
<dbReference type="SUPFAM" id="SSF53098">
    <property type="entry name" value="Ribonuclease H-like"/>
    <property type="match status" value="1"/>
</dbReference>
<dbReference type="GO" id="GO:0004527">
    <property type="term" value="F:exonuclease activity"/>
    <property type="evidence" value="ECO:0007669"/>
    <property type="project" value="UniProtKB-KW"/>
</dbReference>
<dbReference type="InterPro" id="IPR036397">
    <property type="entry name" value="RNaseH_sf"/>
</dbReference>
<evidence type="ECO:0000259" key="6">
    <source>
        <dbReference type="SMART" id="SM00479"/>
    </source>
</evidence>
<evidence type="ECO:0000256" key="5">
    <source>
        <dbReference type="SAM" id="MobiDB-lite"/>
    </source>
</evidence>
<comment type="caution">
    <text evidence="7">The sequence shown here is derived from an EMBL/GenBank/DDBJ whole genome shotgun (WGS) entry which is preliminary data.</text>
</comment>
<protein>
    <recommendedName>
        <fullName evidence="6">Exonuclease domain-containing protein</fullName>
    </recommendedName>
</protein>
<dbReference type="CDD" id="cd06145">
    <property type="entry name" value="REX1_like"/>
    <property type="match status" value="1"/>
</dbReference>
<proteinExistence type="inferred from homology"/>
<keyword evidence="2" id="KW-0540">Nuclease</keyword>
<comment type="similarity">
    <text evidence="1">Belongs to the REXO1/REXO3 family.</text>
</comment>
<evidence type="ECO:0000313" key="8">
    <source>
        <dbReference type="Proteomes" id="UP000033483"/>
    </source>
</evidence>
<evidence type="ECO:0000256" key="1">
    <source>
        <dbReference type="ARBA" id="ARBA00006357"/>
    </source>
</evidence>
<keyword evidence="4" id="KW-0269">Exonuclease</keyword>
<dbReference type="InterPro" id="IPR012337">
    <property type="entry name" value="RNaseH-like_sf"/>
</dbReference>
<reference evidence="7 8" key="1">
    <citation type="submission" date="2015-03" db="EMBL/GenBank/DDBJ databases">
        <authorList>
            <person name="Radwan O."/>
            <person name="Al-Naeli F.A."/>
            <person name="Rendon G.A."/>
            <person name="Fields C."/>
        </authorList>
    </citation>
    <scope>NUCLEOTIDE SEQUENCE [LARGE SCALE GENOMIC DNA]</scope>
    <source>
        <strain evidence="7">CR-DP1</strain>
    </source>
</reference>
<organism evidence="7 8">
    <name type="scientific">Thielaviopsis punctulata</name>
    <dbReference type="NCBI Taxonomy" id="72032"/>
    <lineage>
        <taxon>Eukaryota</taxon>
        <taxon>Fungi</taxon>
        <taxon>Dikarya</taxon>
        <taxon>Ascomycota</taxon>
        <taxon>Pezizomycotina</taxon>
        <taxon>Sordariomycetes</taxon>
        <taxon>Hypocreomycetidae</taxon>
        <taxon>Microascales</taxon>
        <taxon>Ceratocystidaceae</taxon>
        <taxon>Thielaviopsis</taxon>
    </lineage>
</organism>
<evidence type="ECO:0000256" key="3">
    <source>
        <dbReference type="ARBA" id="ARBA00022801"/>
    </source>
</evidence>
<feature type="region of interest" description="Disordered" evidence="5">
    <location>
        <begin position="34"/>
        <end position="133"/>
    </location>
</feature>
<evidence type="ECO:0000256" key="2">
    <source>
        <dbReference type="ARBA" id="ARBA00022722"/>
    </source>
</evidence>
<dbReference type="InterPro" id="IPR034922">
    <property type="entry name" value="REX1-like_exo"/>
</dbReference>
<dbReference type="Gene3D" id="3.30.420.10">
    <property type="entry name" value="Ribonuclease H-like superfamily/Ribonuclease H"/>
    <property type="match status" value="1"/>
</dbReference>
<dbReference type="OrthoDB" id="3996471at2759"/>
<dbReference type="SMART" id="SM00479">
    <property type="entry name" value="EXOIII"/>
    <property type="match status" value="1"/>
</dbReference>
<name>A0A0F4ZH43_9PEZI</name>
<feature type="region of interest" description="Disordered" evidence="5">
    <location>
        <begin position="323"/>
        <end position="346"/>
    </location>
</feature>
<gene>
    <name evidence="7" type="ORF">TD95_005087</name>
</gene>
<feature type="region of interest" description="Disordered" evidence="5">
    <location>
        <begin position="228"/>
        <end position="247"/>
    </location>
</feature>
<dbReference type="PANTHER" id="PTHR12801">
    <property type="entry name" value="RNA EXONUCLEASE REXO1 / RECO3 FAMILY MEMBER-RELATED"/>
    <property type="match status" value="1"/>
</dbReference>
<feature type="compositionally biased region" description="Low complexity" evidence="5">
    <location>
        <begin position="52"/>
        <end position="86"/>
    </location>
</feature>
<feature type="domain" description="Exonuclease" evidence="6">
    <location>
        <begin position="404"/>
        <end position="595"/>
    </location>
</feature>